<dbReference type="EMBL" id="JANHOG010000174">
    <property type="protein sequence ID" value="KAJ3557248.1"/>
    <property type="molecule type" value="Genomic_DNA"/>
</dbReference>
<name>A0ACC1TB28_9APHY</name>
<accession>A0ACC1TB28</accession>
<proteinExistence type="predicted"/>
<sequence length="378" mass="42886">MDQSQVDPVLLAEYLSLLITLQDIEVAATALAFYEYFVTFSEEIRCIWRRKLSLGSAIFFLNRYALLLNRMARMIQLVTWSEQGVADEVDVARTWKITLDLGVTWSTSVGSSMRIANGFFTFAAFSAIRLYAVWGKEVRLLIVILALGLIYPITLAYHDTRLVFEALPPPFAGCTEYSNFENPSSDLIFCTYVFGVAVMLAYETFIMICTWIKTVDIHRLLHKENIRTPLMTLILRDGTVYFVVFSGLNVLNLILLRDQSFNNFPTLIETITSICLSRFMLHLRESYMSTCSPNQTDSMRLSGIIDVRYASRLVGNFGAALDFTDIDSSTLQPDSRAYDQGSSTAYISHNPLVEDLIVEVDRTSVYREEGKERNGKLV</sequence>
<gene>
    <name evidence="1" type="ORF">NM688_g1569</name>
</gene>
<organism evidence="1 2">
    <name type="scientific">Phlebia brevispora</name>
    <dbReference type="NCBI Taxonomy" id="194682"/>
    <lineage>
        <taxon>Eukaryota</taxon>
        <taxon>Fungi</taxon>
        <taxon>Dikarya</taxon>
        <taxon>Basidiomycota</taxon>
        <taxon>Agaricomycotina</taxon>
        <taxon>Agaricomycetes</taxon>
        <taxon>Polyporales</taxon>
        <taxon>Meruliaceae</taxon>
        <taxon>Phlebia</taxon>
    </lineage>
</organism>
<keyword evidence="2" id="KW-1185">Reference proteome</keyword>
<reference evidence="1" key="1">
    <citation type="submission" date="2022-07" db="EMBL/GenBank/DDBJ databases">
        <title>Genome Sequence of Phlebia brevispora.</title>
        <authorList>
            <person name="Buettner E."/>
        </authorList>
    </citation>
    <scope>NUCLEOTIDE SEQUENCE</scope>
    <source>
        <strain evidence="1">MPL23</strain>
    </source>
</reference>
<evidence type="ECO:0000313" key="2">
    <source>
        <dbReference type="Proteomes" id="UP001148662"/>
    </source>
</evidence>
<dbReference type="Proteomes" id="UP001148662">
    <property type="component" value="Unassembled WGS sequence"/>
</dbReference>
<evidence type="ECO:0000313" key="1">
    <source>
        <dbReference type="EMBL" id="KAJ3557248.1"/>
    </source>
</evidence>
<comment type="caution">
    <text evidence="1">The sequence shown here is derived from an EMBL/GenBank/DDBJ whole genome shotgun (WGS) entry which is preliminary data.</text>
</comment>
<protein>
    <submittedName>
        <fullName evidence="1">Uncharacterized protein</fullName>
    </submittedName>
</protein>